<evidence type="ECO:0000313" key="3">
    <source>
        <dbReference type="Proteomes" id="UP000242180"/>
    </source>
</evidence>
<protein>
    <submittedName>
        <fullName evidence="2">Uncharacterized protein</fullName>
    </submittedName>
</protein>
<comment type="caution">
    <text evidence="2">The sequence shown here is derived from an EMBL/GenBank/DDBJ whole genome shotgun (WGS) entry which is preliminary data.</text>
</comment>
<dbReference type="AlphaFoldDB" id="A0A1X2H7A4"/>
<dbReference type="Proteomes" id="UP000242180">
    <property type="component" value="Unassembled WGS sequence"/>
</dbReference>
<feature type="transmembrane region" description="Helical" evidence="1">
    <location>
        <begin position="256"/>
        <end position="276"/>
    </location>
</feature>
<sequence>MTRYILYYTTRRLLWKQDKVVVEWVVIKRCKRGRRRRGALQRVVVDKISENFVIIGHGFIESKCISGSRSGKGSESIIIIISIGGYGGGSGCGRIRREEGGDFPKQVIGRVALWVLAVVRVEPGRLLERRQRKVRGVRKYCRVIITGVHKREPRRWRLGRGCIYGGRRGEARIKHDWCPRRGQPRGAALSGCDSRAWVDVWYEGWGPVRRRGSGTNEVILIFLEKNRRGSLRRNGCYGGRSVWVGRRKQHQAKTETGLLLVFLFFFCFLSFLLSFGRRSLFI</sequence>
<keyword evidence="1" id="KW-0472">Membrane</keyword>
<keyword evidence="1" id="KW-1133">Transmembrane helix</keyword>
<dbReference type="InParanoid" id="A0A1X2H7A4"/>
<name>A0A1X2H7A4_SYNRA</name>
<reference evidence="2 3" key="1">
    <citation type="submission" date="2016-07" db="EMBL/GenBank/DDBJ databases">
        <title>Pervasive Adenine N6-methylation of Active Genes in Fungi.</title>
        <authorList>
            <consortium name="DOE Joint Genome Institute"/>
            <person name="Mondo S.J."/>
            <person name="Dannebaum R.O."/>
            <person name="Kuo R.C."/>
            <person name="Labutti K."/>
            <person name="Haridas S."/>
            <person name="Kuo A."/>
            <person name="Salamov A."/>
            <person name="Ahrendt S.R."/>
            <person name="Lipzen A."/>
            <person name="Sullivan W."/>
            <person name="Andreopoulos W.B."/>
            <person name="Clum A."/>
            <person name="Lindquist E."/>
            <person name="Daum C."/>
            <person name="Ramamoorthy G.K."/>
            <person name="Gryganskyi A."/>
            <person name="Culley D."/>
            <person name="Magnuson J.K."/>
            <person name="James T.Y."/>
            <person name="O'Malley M.A."/>
            <person name="Stajich J.E."/>
            <person name="Spatafora J.W."/>
            <person name="Visel A."/>
            <person name="Grigoriev I.V."/>
        </authorList>
    </citation>
    <scope>NUCLEOTIDE SEQUENCE [LARGE SCALE GENOMIC DNA]</scope>
    <source>
        <strain evidence="2 3">NRRL 2496</strain>
    </source>
</reference>
<keyword evidence="3" id="KW-1185">Reference proteome</keyword>
<accession>A0A1X2H7A4</accession>
<evidence type="ECO:0000256" key="1">
    <source>
        <dbReference type="SAM" id="Phobius"/>
    </source>
</evidence>
<dbReference type="EMBL" id="MCGN01000008">
    <property type="protein sequence ID" value="ORY93899.1"/>
    <property type="molecule type" value="Genomic_DNA"/>
</dbReference>
<organism evidence="2 3">
    <name type="scientific">Syncephalastrum racemosum</name>
    <name type="common">Filamentous fungus</name>
    <dbReference type="NCBI Taxonomy" id="13706"/>
    <lineage>
        <taxon>Eukaryota</taxon>
        <taxon>Fungi</taxon>
        <taxon>Fungi incertae sedis</taxon>
        <taxon>Mucoromycota</taxon>
        <taxon>Mucoromycotina</taxon>
        <taxon>Mucoromycetes</taxon>
        <taxon>Mucorales</taxon>
        <taxon>Syncephalastraceae</taxon>
        <taxon>Syncephalastrum</taxon>
    </lineage>
</organism>
<proteinExistence type="predicted"/>
<keyword evidence="1" id="KW-0812">Transmembrane</keyword>
<gene>
    <name evidence="2" type="ORF">BCR43DRAFT_495527</name>
</gene>
<evidence type="ECO:0000313" key="2">
    <source>
        <dbReference type="EMBL" id="ORY93899.1"/>
    </source>
</evidence>